<organism evidence="5 6">
    <name type="scientific">Georhizobium profundi</name>
    <dbReference type="NCBI Taxonomy" id="2341112"/>
    <lineage>
        <taxon>Bacteria</taxon>
        <taxon>Pseudomonadati</taxon>
        <taxon>Pseudomonadota</taxon>
        <taxon>Alphaproteobacteria</taxon>
        <taxon>Hyphomicrobiales</taxon>
        <taxon>Rhizobiaceae</taxon>
        <taxon>Georhizobium</taxon>
    </lineage>
</organism>
<keyword evidence="6" id="KW-1185">Reference proteome</keyword>
<evidence type="ECO:0000313" key="6">
    <source>
        <dbReference type="Proteomes" id="UP000268192"/>
    </source>
</evidence>
<accession>A0A3S9B8Q9</accession>
<dbReference type="GO" id="GO:0055085">
    <property type="term" value="P:transmembrane transport"/>
    <property type="evidence" value="ECO:0007669"/>
    <property type="project" value="InterPro"/>
</dbReference>
<dbReference type="PANTHER" id="PTHR33376">
    <property type="match status" value="1"/>
</dbReference>
<dbReference type="OrthoDB" id="9783941at2"/>
<sequence>MRHLLSGLLITTAIAISAPQAIAEDFRMLTGWDTSYAPVTAVLDPFMQRLQEESDGNVNITRSGPETIPPFEQLDPVSRGLFDMLFTNGAYHYNETSIGMTLDAVSADPTQLRESGIWGYVDEQYQTLGLKLVAVLYDMNGYNIILKEPLGDNALEGRRVRGTPIYHPLIEKLGGAPVVLPASEIYPSLERGVVEGAAWPTVGAVGFRWFEVADYMMRPSFGQVGHVVLMNLDRWNALDDETKELIERVAGEFEMEAIDIFNDVVAKEEETLASEGMQVTELEGEFLPLIGETWYEGAMTLAAEQNAEAIAEVRRLAEEAGLTGAEGE</sequence>
<evidence type="ECO:0000256" key="4">
    <source>
        <dbReference type="SAM" id="SignalP"/>
    </source>
</evidence>
<dbReference type="Pfam" id="PF03480">
    <property type="entry name" value="DctP"/>
    <property type="match status" value="1"/>
</dbReference>
<protein>
    <submittedName>
        <fullName evidence="5">C4-dicarboxylate ABC transporter substrate-binding protein</fullName>
    </submittedName>
</protein>
<dbReference type="EMBL" id="CP032509">
    <property type="protein sequence ID" value="AZN73320.1"/>
    <property type="molecule type" value="Genomic_DNA"/>
</dbReference>
<evidence type="ECO:0000256" key="2">
    <source>
        <dbReference type="ARBA" id="ARBA00022448"/>
    </source>
</evidence>
<feature type="signal peptide" evidence="4">
    <location>
        <begin position="1"/>
        <end position="23"/>
    </location>
</feature>
<dbReference type="KEGG" id="abaw:D5400_20330"/>
<evidence type="ECO:0000313" key="5">
    <source>
        <dbReference type="EMBL" id="AZN73320.1"/>
    </source>
</evidence>
<dbReference type="InterPro" id="IPR018389">
    <property type="entry name" value="DctP_fam"/>
</dbReference>
<name>A0A3S9B8Q9_9HYPH</name>
<gene>
    <name evidence="5" type="ORF">D5400_20330</name>
</gene>
<dbReference type="InterPro" id="IPR038404">
    <property type="entry name" value="TRAP_DctP_sf"/>
</dbReference>
<keyword evidence="3 4" id="KW-0732">Signal</keyword>
<reference evidence="5 6" key="1">
    <citation type="submission" date="2018-09" db="EMBL/GenBank/DDBJ databases">
        <title>Marinorhizobium profundi gen. nov., sp. nov., isolated from a deep-sea sediment sample from the New Britain Trench and proposal of Marinorhizobiaceae fam. nov. in the order Rhizobiales of the class Alphaproteobacteria.</title>
        <authorList>
            <person name="Cao J."/>
        </authorList>
    </citation>
    <scope>NUCLEOTIDE SEQUENCE [LARGE SCALE GENOMIC DNA]</scope>
    <source>
        <strain evidence="5 6">WS11</strain>
    </source>
</reference>
<feature type="chain" id="PRO_5019491160" evidence="4">
    <location>
        <begin position="24"/>
        <end position="328"/>
    </location>
</feature>
<evidence type="ECO:0000256" key="1">
    <source>
        <dbReference type="ARBA" id="ARBA00009023"/>
    </source>
</evidence>
<keyword evidence="2" id="KW-0813">Transport</keyword>
<dbReference type="Gene3D" id="3.40.190.170">
    <property type="entry name" value="Bacterial extracellular solute-binding protein, family 7"/>
    <property type="match status" value="1"/>
</dbReference>
<dbReference type="NCBIfam" id="NF037995">
    <property type="entry name" value="TRAP_S1"/>
    <property type="match status" value="1"/>
</dbReference>
<evidence type="ECO:0000256" key="3">
    <source>
        <dbReference type="ARBA" id="ARBA00022729"/>
    </source>
</evidence>
<proteinExistence type="inferred from homology"/>
<comment type="similarity">
    <text evidence="1">Belongs to the bacterial solute-binding protein 7 family.</text>
</comment>
<dbReference type="PANTHER" id="PTHR33376:SF7">
    <property type="entry name" value="C4-DICARBOXYLATE-BINDING PROTEIN DCTB"/>
    <property type="match status" value="1"/>
</dbReference>
<dbReference type="Proteomes" id="UP000268192">
    <property type="component" value="Chromosome"/>
</dbReference>
<dbReference type="RefSeq" id="WP_126012123.1">
    <property type="nucleotide sequence ID" value="NZ_CP032509.1"/>
</dbReference>
<dbReference type="AlphaFoldDB" id="A0A3S9B8Q9"/>